<sequence length="437" mass="48313">MAFTRSDSRYLELLKTPDQAVLPIQSDETIVYGMSICQPPALLKALADRILSENLQNINIYTFLPREHTQSTVLSPELCDQITHHSWFSGVADRTMTRYGLSYFVPSYLHQIPRLCQDFMDIDTVITTVSPMDKAGFFSFGTGNDYISTAARCGKRIIVEVNKYMPRVFGDSQIHLSDVDGIVEYDTPLLELQIPEKKPEDEIIGRMIADLIPNGATIQLGIGGLPNAVAGFLQDHTDLGIHTELFTEGMVDLIDMGVATGKKKTMHKEKHVFTTAAGTRRMYEFMDDNPSIESYPASHVCDPRIIAQNDNMISINSILEVDLLGQVNAEYLSGSLFSGTGGQLDFVRGAFDSRGGKSILAFYSTAKGGKISKIVPRLEAGAAITTPRADVHYLATEYGMANLKGKDTRQRALAIIDLAHPQFRDSLMMEADRMGLI</sequence>
<dbReference type="Gene3D" id="3.30.750.70">
    <property type="entry name" value="4-hydroxybutyrate coenzyme like domains"/>
    <property type="match status" value="1"/>
</dbReference>
<feature type="domain" description="Acetyl-CoA hydrolase/transferase N-terminal" evidence="3">
    <location>
        <begin position="9"/>
        <end position="186"/>
    </location>
</feature>
<name>Q2FRF0_METHJ</name>
<accession>Q2FRF0</accession>
<dbReference type="AlphaFoldDB" id="Q2FRF0"/>
<dbReference type="PANTHER" id="PTHR21432">
    <property type="entry name" value="ACETYL-COA HYDROLASE-RELATED"/>
    <property type="match status" value="1"/>
</dbReference>
<dbReference type="InterPro" id="IPR038460">
    <property type="entry name" value="AcetylCoA_hyd_C_sf"/>
</dbReference>
<gene>
    <name evidence="5" type="ordered locus">Mhun_1561</name>
</gene>
<dbReference type="Pfam" id="PF13336">
    <property type="entry name" value="AcetylCoA_hyd_C"/>
    <property type="match status" value="1"/>
</dbReference>
<evidence type="ECO:0000313" key="6">
    <source>
        <dbReference type="Proteomes" id="UP000001941"/>
    </source>
</evidence>
<dbReference type="EMBL" id="CP000254">
    <property type="protein sequence ID" value="ABD41292.1"/>
    <property type="molecule type" value="Genomic_DNA"/>
</dbReference>
<dbReference type="SUPFAM" id="SSF100950">
    <property type="entry name" value="NagB/RpiA/CoA transferase-like"/>
    <property type="match status" value="2"/>
</dbReference>
<dbReference type="InterPro" id="IPR037171">
    <property type="entry name" value="NagB/RpiA_transferase-like"/>
</dbReference>
<dbReference type="STRING" id="323259.Mhun_1561"/>
<organism evidence="5 6">
    <name type="scientific">Methanospirillum hungatei JF-1 (strain ATCC 27890 / DSM 864 / NBRC 100397 / JF-1)</name>
    <dbReference type="NCBI Taxonomy" id="323259"/>
    <lineage>
        <taxon>Archaea</taxon>
        <taxon>Methanobacteriati</taxon>
        <taxon>Methanobacteriota</taxon>
        <taxon>Stenosarchaea group</taxon>
        <taxon>Methanomicrobia</taxon>
        <taxon>Methanomicrobiales</taxon>
        <taxon>Methanospirillaceae</taxon>
        <taxon>Methanospirillum</taxon>
    </lineage>
</organism>
<dbReference type="GO" id="GO:0008775">
    <property type="term" value="F:acetate CoA-transferase activity"/>
    <property type="evidence" value="ECO:0007669"/>
    <property type="project" value="InterPro"/>
</dbReference>
<evidence type="ECO:0000313" key="5">
    <source>
        <dbReference type="EMBL" id="ABD41292.1"/>
    </source>
</evidence>
<dbReference type="InterPro" id="IPR003702">
    <property type="entry name" value="ActCoA_hydro_N"/>
</dbReference>
<dbReference type="GO" id="GO:0006083">
    <property type="term" value="P:acetate metabolic process"/>
    <property type="evidence" value="ECO:0007669"/>
    <property type="project" value="InterPro"/>
</dbReference>
<dbReference type="Proteomes" id="UP000001941">
    <property type="component" value="Chromosome"/>
</dbReference>
<keyword evidence="6" id="KW-1185">Reference proteome</keyword>
<evidence type="ECO:0000256" key="1">
    <source>
        <dbReference type="ARBA" id="ARBA00009632"/>
    </source>
</evidence>
<dbReference type="RefSeq" id="WP_011448557.1">
    <property type="nucleotide sequence ID" value="NC_007796.1"/>
</dbReference>
<proteinExistence type="inferred from homology"/>
<dbReference type="EnsemblBacteria" id="ABD41292">
    <property type="protein sequence ID" value="ABD41292"/>
    <property type="gene ID" value="Mhun_1561"/>
</dbReference>
<dbReference type="Gene3D" id="3.40.1080.10">
    <property type="entry name" value="Glutaconate Coenzyme A-transferase"/>
    <property type="match status" value="1"/>
</dbReference>
<feature type="domain" description="Acetyl-CoA hydrolase/transferase C-terminal" evidence="4">
    <location>
        <begin position="278"/>
        <end position="431"/>
    </location>
</feature>
<dbReference type="OrthoDB" id="147145at2157"/>
<dbReference type="HOGENOM" id="CLU_030703_1_0_2"/>
<keyword evidence="2" id="KW-0808">Transferase</keyword>
<dbReference type="Gene3D" id="3.40.1080.20">
    <property type="entry name" value="Acetyl-CoA hydrolase/transferase C-terminal domain"/>
    <property type="match status" value="1"/>
</dbReference>
<dbReference type="PANTHER" id="PTHR21432:SF20">
    <property type="entry name" value="ACETYL-COA HYDROLASE"/>
    <property type="match status" value="1"/>
</dbReference>
<dbReference type="GeneID" id="3923423"/>
<comment type="similarity">
    <text evidence="1">Belongs to the acetyl-CoA hydrolase/transferase family.</text>
</comment>
<dbReference type="InterPro" id="IPR026888">
    <property type="entry name" value="AcetylCoA_hyd_C"/>
</dbReference>
<evidence type="ECO:0000259" key="3">
    <source>
        <dbReference type="Pfam" id="PF02550"/>
    </source>
</evidence>
<dbReference type="InParanoid" id="Q2FRF0"/>
<dbReference type="Pfam" id="PF02550">
    <property type="entry name" value="AcetylCoA_hydro"/>
    <property type="match status" value="1"/>
</dbReference>
<evidence type="ECO:0000259" key="4">
    <source>
        <dbReference type="Pfam" id="PF13336"/>
    </source>
</evidence>
<evidence type="ECO:0000256" key="2">
    <source>
        <dbReference type="ARBA" id="ARBA00022679"/>
    </source>
</evidence>
<protein>
    <submittedName>
        <fullName evidence="5">Acetyl-CoA hydrolase/transferase</fullName>
    </submittedName>
</protein>
<reference evidence="6" key="1">
    <citation type="journal article" date="2016" name="Stand. Genomic Sci.">
        <title>Complete genome sequence of Methanospirillum hungatei type strain JF1.</title>
        <authorList>
            <person name="Gunsalus R.P."/>
            <person name="Cook L.E."/>
            <person name="Crable B."/>
            <person name="Rohlin L."/>
            <person name="McDonald E."/>
            <person name="Mouttaki H."/>
            <person name="Sieber J.R."/>
            <person name="Poweleit N."/>
            <person name="Zhou H."/>
            <person name="Lapidus A.L."/>
            <person name="Daligault H.E."/>
            <person name="Land M."/>
            <person name="Gilna P."/>
            <person name="Ivanova N."/>
            <person name="Kyrpides N."/>
            <person name="Culley D.E."/>
            <person name="McInerney M.J."/>
        </authorList>
    </citation>
    <scope>NUCLEOTIDE SEQUENCE [LARGE SCALE GENOMIC DNA]</scope>
    <source>
        <strain evidence="6">ATCC 27890 / DSM 864 / NBRC 100397 / JF-1</strain>
    </source>
</reference>
<dbReference type="eggNOG" id="arCOG06124">
    <property type="taxonomic scope" value="Archaea"/>
</dbReference>
<dbReference type="KEGG" id="mhu:Mhun_1561"/>
<dbReference type="GO" id="GO:0016787">
    <property type="term" value="F:hydrolase activity"/>
    <property type="evidence" value="ECO:0007669"/>
    <property type="project" value="UniProtKB-KW"/>
</dbReference>
<keyword evidence="5" id="KW-0378">Hydrolase</keyword>
<dbReference type="InterPro" id="IPR046433">
    <property type="entry name" value="ActCoA_hydro"/>
</dbReference>